<keyword evidence="3 5" id="KW-0067">ATP-binding</keyword>
<dbReference type="GO" id="GO:0016887">
    <property type="term" value="F:ATP hydrolysis activity"/>
    <property type="evidence" value="ECO:0007669"/>
    <property type="project" value="InterPro"/>
</dbReference>
<dbReference type="InterPro" id="IPR003439">
    <property type="entry name" value="ABC_transporter-like_ATP-bd"/>
</dbReference>
<evidence type="ECO:0000256" key="1">
    <source>
        <dbReference type="ARBA" id="ARBA00022448"/>
    </source>
</evidence>
<feature type="domain" description="ABC transporter" evidence="4">
    <location>
        <begin position="12"/>
        <end position="240"/>
    </location>
</feature>
<dbReference type="PANTHER" id="PTHR42788">
    <property type="entry name" value="TAURINE IMPORT ATP-BINDING PROTEIN-RELATED"/>
    <property type="match status" value="1"/>
</dbReference>
<dbReference type="CDD" id="cd03293">
    <property type="entry name" value="ABC_NrtD_SsuB_transporters"/>
    <property type="match status" value="1"/>
</dbReference>
<dbReference type="PROSITE" id="PS50893">
    <property type="entry name" value="ABC_TRANSPORTER_2"/>
    <property type="match status" value="1"/>
</dbReference>
<gene>
    <name evidence="5" type="ORF">EDC27_0716</name>
</gene>
<keyword evidence="6" id="KW-1185">Reference proteome</keyword>
<dbReference type="InterPro" id="IPR027417">
    <property type="entry name" value="P-loop_NTPase"/>
</dbReference>
<dbReference type="PANTHER" id="PTHR42788:SF13">
    <property type="entry name" value="ALIPHATIC SULFONATES IMPORT ATP-BINDING PROTEIN SSUB"/>
    <property type="match status" value="1"/>
</dbReference>
<dbReference type="SMART" id="SM00382">
    <property type="entry name" value="AAA"/>
    <property type="match status" value="1"/>
</dbReference>
<protein>
    <submittedName>
        <fullName evidence="5">NitT/TauT family transport system ATP-binding protein</fullName>
    </submittedName>
</protein>
<dbReference type="InterPro" id="IPR003593">
    <property type="entry name" value="AAA+_ATPase"/>
</dbReference>
<dbReference type="AlphaFoldDB" id="A0A3N1VHP9"/>
<reference evidence="5 6" key="1">
    <citation type="submission" date="2018-11" db="EMBL/GenBank/DDBJ databases">
        <title>Genomic Encyclopedia of Type Strains, Phase IV (KMG-IV): sequencing the most valuable type-strain genomes for metagenomic binning, comparative biology and taxonomic classification.</title>
        <authorList>
            <person name="Goeker M."/>
        </authorList>
    </citation>
    <scope>NUCLEOTIDE SEQUENCE [LARGE SCALE GENOMIC DNA]</scope>
    <source>
        <strain evidence="5 6">DSM 22027</strain>
    </source>
</reference>
<accession>A0A3N1VHP9</accession>
<name>A0A3N1VHP9_9BACT</name>
<dbReference type="Proteomes" id="UP000276223">
    <property type="component" value="Unassembled WGS sequence"/>
</dbReference>
<evidence type="ECO:0000256" key="2">
    <source>
        <dbReference type="ARBA" id="ARBA00022741"/>
    </source>
</evidence>
<dbReference type="InterPro" id="IPR050166">
    <property type="entry name" value="ABC_transporter_ATP-bind"/>
</dbReference>
<evidence type="ECO:0000256" key="3">
    <source>
        <dbReference type="ARBA" id="ARBA00022840"/>
    </source>
</evidence>
<dbReference type="EMBL" id="RJVA01000010">
    <property type="protein sequence ID" value="ROR01539.1"/>
    <property type="molecule type" value="Genomic_DNA"/>
</dbReference>
<dbReference type="PROSITE" id="PS00211">
    <property type="entry name" value="ABC_TRANSPORTER_1"/>
    <property type="match status" value="1"/>
</dbReference>
<evidence type="ECO:0000259" key="4">
    <source>
        <dbReference type="PROSITE" id="PS50893"/>
    </source>
</evidence>
<dbReference type="GO" id="GO:0005524">
    <property type="term" value="F:ATP binding"/>
    <property type="evidence" value="ECO:0007669"/>
    <property type="project" value="UniProtKB-KW"/>
</dbReference>
<dbReference type="InterPro" id="IPR017871">
    <property type="entry name" value="ABC_transporter-like_CS"/>
</dbReference>
<organism evidence="5 6">
    <name type="scientific">Desulfosoma caldarium</name>
    <dbReference type="NCBI Taxonomy" id="610254"/>
    <lineage>
        <taxon>Bacteria</taxon>
        <taxon>Pseudomonadati</taxon>
        <taxon>Thermodesulfobacteriota</taxon>
        <taxon>Syntrophobacteria</taxon>
        <taxon>Syntrophobacterales</taxon>
        <taxon>Syntrophobacteraceae</taxon>
        <taxon>Desulfosoma</taxon>
    </lineage>
</organism>
<keyword evidence="2" id="KW-0547">Nucleotide-binding</keyword>
<comment type="caution">
    <text evidence="5">The sequence shown here is derived from an EMBL/GenBank/DDBJ whole genome shotgun (WGS) entry which is preliminary data.</text>
</comment>
<dbReference type="Gene3D" id="3.40.50.300">
    <property type="entry name" value="P-loop containing nucleotide triphosphate hydrolases"/>
    <property type="match status" value="1"/>
</dbReference>
<dbReference type="RefSeq" id="WP_211334765.1">
    <property type="nucleotide sequence ID" value="NZ_RJVA01000010.1"/>
</dbReference>
<dbReference type="Pfam" id="PF00005">
    <property type="entry name" value="ABC_tran"/>
    <property type="match status" value="1"/>
</dbReference>
<evidence type="ECO:0000313" key="5">
    <source>
        <dbReference type="EMBL" id="ROR01539.1"/>
    </source>
</evidence>
<keyword evidence="1" id="KW-0813">Transport</keyword>
<evidence type="ECO:0000313" key="6">
    <source>
        <dbReference type="Proteomes" id="UP000276223"/>
    </source>
</evidence>
<sequence>MEFHTVNSDAVLEAQNLVKSYPQRGPVLSGVSLRLGRDDTYAVVGPSGCGKSTLLYLLCGLTVPDTGTVTYGGRLVDRPRHDIAVVLQDYGLLPWKTVWHNVVLGLTIQGISKPERSRRAWAWLERLGLKGRERCFPAQLSGGEQQRVALARALATEPGVLLLDEPFSSLDAITRERLQLTLLEMWRRVRVPYVLVTHSVDEAVFLGKKIGIMAGSPARFTTVVDNPHFGNPQGRNDPAFYATVQQVRAALDQAVQGNGAP</sequence>
<proteinExistence type="predicted"/>
<dbReference type="SUPFAM" id="SSF52540">
    <property type="entry name" value="P-loop containing nucleoside triphosphate hydrolases"/>
    <property type="match status" value="1"/>
</dbReference>